<dbReference type="AlphaFoldDB" id="A0A1T5AXJ5"/>
<reference evidence="5" key="1">
    <citation type="submission" date="2017-02" db="EMBL/GenBank/DDBJ databases">
        <authorList>
            <person name="Varghese N."/>
            <person name="Submissions S."/>
        </authorList>
    </citation>
    <scope>NUCLEOTIDE SEQUENCE [LARGE SCALE GENOMIC DNA]</scope>
    <source>
        <strain evidence="5">DSM 24091</strain>
    </source>
</reference>
<dbReference type="Gene3D" id="2.60.120.1440">
    <property type="match status" value="1"/>
</dbReference>
<dbReference type="InterPro" id="IPR012373">
    <property type="entry name" value="Ferrdict_sens_TM"/>
</dbReference>
<dbReference type="EMBL" id="FUZF01000001">
    <property type="protein sequence ID" value="SKB39706.1"/>
    <property type="molecule type" value="Genomic_DNA"/>
</dbReference>
<dbReference type="PANTHER" id="PTHR30273:SF2">
    <property type="entry name" value="PROTEIN FECR"/>
    <property type="match status" value="1"/>
</dbReference>
<dbReference type="Pfam" id="PF04773">
    <property type="entry name" value="FecR"/>
    <property type="match status" value="1"/>
</dbReference>
<feature type="domain" description="FecR protein" evidence="2">
    <location>
        <begin position="198"/>
        <end position="298"/>
    </location>
</feature>
<accession>A0A1T5AXJ5</accession>
<keyword evidence="1" id="KW-1133">Transmembrane helix</keyword>
<evidence type="ECO:0000259" key="3">
    <source>
        <dbReference type="Pfam" id="PF16344"/>
    </source>
</evidence>
<dbReference type="OrthoDB" id="696934at2"/>
<evidence type="ECO:0000259" key="2">
    <source>
        <dbReference type="Pfam" id="PF04773"/>
    </source>
</evidence>
<keyword evidence="1" id="KW-0812">Transmembrane</keyword>
<sequence length="409" mass="46996">MNYNDSYIDLLIQRCLDRTATAEERKALLRVLKYTDNEQIEAKIVAAFQQAQVRLEPADTVWTAIEKQMAQEAPLKPIRSYTRVLQVVRYAAAVLLFLTIPLYFFRDALPTAITELKLVQEVNEIFEPQTPNTTSEELTEEIQLVLSHDRTVNLLGEEAAALVDVEKNIHIVRGDNQISYMLQDTTAQHISSTVLYHTIKVPYGKRFSVRLIDGTLVSLNSGTELRYPINTQQQDMDLYLKGEAYFDVAKAQNRKFNVHVHGDRFKKEHMVQVLGTQFNIRAFPQDRQSVTTLYEGAIQVSGLTPLPIRLQPSKQITVDQHYSIAAADLEMNSAWLNNVFYFKNTPLDDACHELERWYGIKVTYNRGKETKKILAQISRNKSLKDVLDMLAQTYDIKYEFRGKEVILTD</sequence>
<protein>
    <submittedName>
        <fullName evidence="4">FecR family protein</fullName>
    </submittedName>
</protein>
<feature type="domain" description="Protein FecR C-terminal" evidence="3">
    <location>
        <begin position="340"/>
        <end position="407"/>
    </location>
</feature>
<evidence type="ECO:0000313" key="5">
    <source>
        <dbReference type="Proteomes" id="UP000190150"/>
    </source>
</evidence>
<dbReference type="Gene3D" id="3.55.50.30">
    <property type="match status" value="1"/>
</dbReference>
<evidence type="ECO:0000256" key="1">
    <source>
        <dbReference type="SAM" id="Phobius"/>
    </source>
</evidence>
<feature type="transmembrane region" description="Helical" evidence="1">
    <location>
        <begin position="87"/>
        <end position="105"/>
    </location>
</feature>
<dbReference type="GO" id="GO:0016989">
    <property type="term" value="F:sigma factor antagonist activity"/>
    <property type="evidence" value="ECO:0007669"/>
    <property type="project" value="TreeGrafter"/>
</dbReference>
<gene>
    <name evidence="4" type="ORF">SAMN05660841_00269</name>
</gene>
<dbReference type="InterPro" id="IPR032508">
    <property type="entry name" value="FecR_C"/>
</dbReference>
<dbReference type="InterPro" id="IPR006860">
    <property type="entry name" value="FecR"/>
</dbReference>
<proteinExistence type="predicted"/>
<dbReference type="PANTHER" id="PTHR30273">
    <property type="entry name" value="PERIPLASMIC SIGNAL SENSOR AND SIGMA FACTOR ACTIVATOR FECR-RELATED"/>
    <property type="match status" value="1"/>
</dbReference>
<dbReference type="Pfam" id="PF16344">
    <property type="entry name" value="FecR_C"/>
    <property type="match status" value="1"/>
</dbReference>
<dbReference type="STRING" id="1513896.SAMN05660841_00269"/>
<evidence type="ECO:0000313" key="4">
    <source>
        <dbReference type="EMBL" id="SKB39706.1"/>
    </source>
</evidence>
<dbReference type="Proteomes" id="UP000190150">
    <property type="component" value="Unassembled WGS sequence"/>
</dbReference>
<organism evidence="4 5">
    <name type="scientific">Sphingobacterium nematocida</name>
    <dbReference type="NCBI Taxonomy" id="1513896"/>
    <lineage>
        <taxon>Bacteria</taxon>
        <taxon>Pseudomonadati</taxon>
        <taxon>Bacteroidota</taxon>
        <taxon>Sphingobacteriia</taxon>
        <taxon>Sphingobacteriales</taxon>
        <taxon>Sphingobacteriaceae</taxon>
        <taxon>Sphingobacterium</taxon>
    </lineage>
</organism>
<name>A0A1T5AXJ5_9SPHI</name>
<keyword evidence="5" id="KW-1185">Reference proteome</keyword>
<keyword evidence="1" id="KW-0472">Membrane</keyword>
<dbReference type="RefSeq" id="WP_079640623.1">
    <property type="nucleotide sequence ID" value="NZ_FUZF01000001.1"/>
</dbReference>